<evidence type="ECO:0000256" key="3">
    <source>
        <dbReference type="SAM" id="Phobius"/>
    </source>
</evidence>
<organism evidence="4 5">
    <name type="scientific">Virgibacillus byunsanensis</name>
    <dbReference type="NCBI Taxonomy" id="570945"/>
    <lineage>
        <taxon>Bacteria</taxon>
        <taxon>Bacillati</taxon>
        <taxon>Bacillota</taxon>
        <taxon>Bacilli</taxon>
        <taxon>Bacillales</taxon>
        <taxon>Bacillaceae</taxon>
        <taxon>Virgibacillus</taxon>
    </lineage>
</organism>
<keyword evidence="3" id="KW-0812">Transmembrane</keyword>
<dbReference type="Pfam" id="PF02113">
    <property type="entry name" value="Peptidase_S13"/>
    <property type="match status" value="1"/>
</dbReference>
<dbReference type="SUPFAM" id="SSF56601">
    <property type="entry name" value="beta-lactamase/transpeptidase-like"/>
    <property type="match status" value="1"/>
</dbReference>
<dbReference type="RefSeq" id="WP_390363267.1">
    <property type="nucleotide sequence ID" value="NZ_JBHTKJ010000041.1"/>
</dbReference>
<gene>
    <name evidence="4" type="primary">dacB</name>
    <name evidence="4" type="ORF">ACFQ3N_14565</name>
</gene>
<feature type="transmembrane region" description="Helical" evidence="3">
    <location>
        <begin position="5"/>
        <end position="23"/>
    </location>
</feature>
<evidence type="ECO:0000256" key="2">
    <source>
        <dbReference type="ARBA" id="ARBA00022801"/>
    </source>
</evidence>
<sequence>MKKQFYVYGTLIITMLIIVVVLFPTSKNNKTVNDVEEAHKLNQESKAVINIEENNTVMKQQLDDYINNDSKLEDALIGISVRSAKTGEQLYNNMGNIRMRPASNMKLLTATAALSTLGEDYKFTTEILKDSSINGNSLQGNLYLKGKGDPTLLPSNFDNFALDLSEKGIEKIEGDIVADDTWYDDVRLSPDLIWSDEHYYYGAQVSALTASPSQDYDAGTVIVEVSPGDTVGARPNVSLSPNTDYVTIDNNATTVATNVEDELTVERDHGTNNIVIKGEIPVGSVNVKEWMAVWEPTTYALDFFQKSLQEQGISWTGSLKTGVTPEDAEAIITHQSMPLSELLVPFMKLSNNGHAETLIKEMGKIVYGEGSWDKGIEVTENVLSELGMNMDTIMIRDGSGLSHINLIPPNEISNLLYLVQKEEWFSSYLHSLPDAGEADRMVGGTLRHRMKETSVRAKTGTIYGVSTLSGYVETNSGEPLIFSVMVNNLMDEDDGPEIEDRIVEIIAEQN</sequence>
<keyword evidence="4" id="KW-0121">Carboxypeptidase</keyword>
<keyword evidence="4" id="KW-0645">Protease</keyword>
<evidence type="ECO:0000313" key="4">
    <source>
        <dbReference type="EMBL" id="MFD1039609.1"/>
    </source>
</evidence>
<dbReference type="Proteomes" id="UP001597040">
    <property type="component" value="Unassembled WGS sequence"/>
</dbReference>
<keyword evidence="3" id="KW-1133">Transmembrane helix</keyword>
<keyword evidence="3" id="KW-0472">Membrane</keyword>
<dbReference type="PANTHER" id="PTHR30023:SF0">
    <property type="entry name" value="PENICILLIN-SENSITIVE CARBOXYPEPTIDASE A"/>
    <property type="match status" value="1"/>
</dbReference>
<keyword evidence="2 4" id="KW-0378">Hydrolase</keyword>
<dbReference type="GO" id="GO:0009002">
    <property type="term" value="F:serine-type D-Ala-D-Ala carboxypeptidase activity"/>
    <property type="evidence" value="ECO:0007669"/>
    <property type="project" value="UniProtKB-EC"/>
</dbReference>
<dbReference type="InterPro" id="IPR000667">
    <property type="entry name" value="Peptidase_S13"/>
</dbReference>
<evidence type="ECO:0000256" key="1">
    <source>
        <dbReference type="ARBA" id="ARBA00006096"/>
    </source>
</evidence>
<dbReference type="NCBIfam" id="TIGR00666">
    <property type="entry name" value="PBP4"/>
    <property type="match status" value="1"/>
</dbReference>
<dbReference type="PRINTS" id="PR00922">
    <property type="entry name" value="DADACBPTASE3"/>
</dbReference>
<dbReference type="Gene3D" id="3.40.710.10">
    <property type="entry name" value="DD-peptidase/beta-lactamase superfamily"/>
    <property type="match status" value="1"/>
</dbReference>
<comment type="similarity">
    <text evidence="1">Belongs to the peptidase S13 family.</text>
</comment>
<name>A0ABW3LRF9_9BACI</name>
<protein>
    <submittedName>
        <fullName evidence="4">D-alanyl-D-alanine carboxypeptidase/D-alanyl-D-alanine-endopeptidase</fullName>
        <ecNumber evidence="4">3.4.16.4</ecNumber>
    </submittedName>
</protein>
<comment type="caution">
    <text evidence="4">The sequence shown here is derived from an EMBL/GenBank/DDBJ whole genome shotgun (WGS) entry which is preliminary data.</text>
</comment>
<dbReference type="InterPro" id="IPR012338">
    <property type="entry name" value="Beta-lactam/transpept-like"/>
</dbReference>
<dbReference type="EC" id="3.4.16.4" evidence="4"/>
<dbReference type="Gene3D" id="3.50.80.20">
    <property type="entry name" value="D-Ala-D-Ala carboxypeptidase C, peptidase S13"/>
    <property type="match status" value="1"/>
</dbReference>
<accession>A0ABW3LRF9</accession>
<dbReference type="PANTHER" id="PTHR30023">
    <property type="entry name" value="D-ALANYL-D-ALANINE CARBOXYPEPTIDASE"/>
    <property type="match status" value="1"/>
</dbReference>
<proteinExistence type="inferred from homology"/>
<dbReference type="EMBL" id="JBHTKJ010000041">
    <property type="protein sequence ID" value="MFD1039609.1"/>
    <property type="molecule type" value="Genomic_DNA"/>
</dbReference>
<keyword evidence="5" id="KW-1185">Reference proteome</keyword>
<evidence type="ECO:0000313" key="5">
    <source>
        <dbReference type="Proteomes" id="UP001597040"/>
    </source>
</evidence>
<reference evidence="5" key="1">
    <citation type="journal article" date="2019" name="Int. J. Syst. Evol. Microbiol.">
        <title>The Global Catalogue of Microorganisms (GCM) 10K type strain sequencing project: providing services to taxonomists for standard genome sequencing and annotation.</title>
        <authorList>
            <consortium name="The Broad Institute Genomics Platform"/>
            <consortium name="The Broad Institute Genome Sequencing Center for Infectious Disease"/>
            <person name="Wu L."/>
            <person name="Ma J."/>
        </authorList>
    </citation>
    <scope>NUCLEOTIDE SEQUENCE [LARGE SCALE GENOMIC DNA]</scope>
    <source>
        <strain evidence="5">CCUG 56754</strain>
    </source>
</reference>